<dbReference type="EMBL" id="CP063304">
    <property type="protein sequence ID" value="QOV18873.1"/>
    <property type="molecule type" value="Genomic_DNA"/>
</dbReference>
<comment type="similarity">
    <text evidence="2">Belongs to the glycosyltransferase 2 family.</text>
</comment>
<dbReference type="GO" id="GO:0016757">
    <property type="term" value="F:glycosyltransferase activity"/>
    <property type="evidence" value="ECO:0007669"/>
    <property type="project" value="UniProtKB-KW"/>
</dbReference>
<organism evidence="6 7">
    <name type="scientific">Blautia liquoris</name>
    <dbReference type="NCBI Taxonomy" id="2779518"/>
    <lineage>
        <taxon>Bacteria</taxon>
        <taxon>Bacillati</taxon>
        <taxon>Bacillota</taxon>
        <taxon>Clostridia</taxon>
        <taxon>Lachnospirales</taxon>
        <taxon>Lachnospiraceae</taxon>
        <taxon>Blautia</taxon>
    </lineage>
</organism>
<protein>
    <submittedName>
        <fullName evidence="6">Glycosyltransferase</fullName>
    </submittedName>
</protein>
<dbReference type="KEGG" id="bliq:INP51_12885"/>
<evidence type="ECO:0000256" key="4">
    <source>
        <dbReference type="ARBA" id="ARBA00022679"/>
    </source>
</evidence>
<evidence type="ECO:0000259" key="5">
    <source>
        <dbReference type="Pfam" id="PF00535"/>
    </source>
</evidence>
<name>A0A7M2REU7_9FIRM</name>
<keyword evidence="4 6" id="KW-0808">Transferase</keyword>
<dbReference type="Pfam" id="PF00535">
    <property type="entry name" value="Glycos_transf_2"/>
    <property type="match status" value="1"/>
</dbReference>
<dbReference type="RefSeq" id="WP_193735234.1">
    <property type="nucleotide sequence ID" value="NZ_CP063304.1"/>
</dbReference>
<accession>A0A7M2REU7</accession>
<feature type="domain" description="Glycosyltransferase 2-like" evidence="5">
    <location>
        <begin position="6"/>
        <end position="116"/>
    </location>
</feature>
<dbReference type="Gene3D" id="3.90.550.10">
    <property type="entry name" value="Spore Coat Polysaccharide Biosynthesis Protein SpsA, Chain A"/>
    <property type="match status" value="1"/>
</dbReference>
<sequence>MNIAAVIVTYNRLELLKECMEAFFNQTRRPNELIVVNNASTDGTDEFLREWVASHNISDMEIIVVSMEKNEGGSGGFYAGTKKALEIGADWVWVSDDDAVPSLDAFEKAETHICEISDIDQISAICAQVQTGGKPATSNRGIRKMGPLKMEIMHVPKSEYLWTSFECNHFSYVGVFMQAIFLREVGLIHPEYFIWRDDVEHSWRLSSVGKIICYPDMIVNHKIQQMDYQGISWKTYYGYRNDLLMYKEHGCKLYYITKTLTMLFKGLCSINKRHFELYVDAIKAAHRGEGGINQKYLPGMKL</sequence>
<dbReference type="PANTHER" id="PTHR43179">
    <property type="entry name" value="RHAMNOSYLTRANSFERASE WBBL"/>
    <property type="match status" value="1"/>
</dbReference>
<keyword evidence="3" id="KW-0328">Glycosyltransferase</keyword>
<evidence type="ECO:0000313" key="7">
    <source>
        <dbReference type="Proteomes" id="UP000593601"/>
    </source>
</evidence>
<evidence type="ECO:0000313" key="6">
    <source>
        <dbReference type="EMBL" id="QOV18873.1"/>
    </source>
</evidence>
<dbReference type="InterPro" id="IPR029044">
    <property type="entry name" value="Nucleotide-diphossugar_trans"/>
</dbReference>
<evidence type="ECO:0000256" key="2">
    <source>
        <dbReference type="ARBA" id="ARBA00006739"/>
    </source>
</evidence>
<comment type="pathway">
    <text evidence="1">Cell wall biogenesis; cell wall polysaccharide biosynthesis.</text>
</comment>
<dbReference type="AlphaFoldDB" id="A0A7M2REU7"/>
<proteinExistence type="inferred from homology"/>
<dbReference type="Proteomes" id="UP000593601">
    <property type="component" value="Chromosome"/>
</dbReference>
<evidence type="ECO:0000256" key="1">
    <source>
        <dbReference type="ARBA" id="ARBA00004776"/>
    </source>
</evidence>
<dbReference type="PANTHER" id="PTHR43179:SF12">
    <property type="entry name" value="GALACTOFURANOSYLTRANSFERASE GLFT2"/>
    <property type="match status" value="1"/>
</dbReference>
<evidence type="ECO:0000256" key="3">
    <source>
        <dbReference type="ARBA" id="ARBA00022676"/>
    </source>
</evidence>
<dbReference type="InterPro" id="IPR001173">
    <property type="entry name" value="Glyco_trans_2-like"/>
</dbReference>
<dbReference type="SUPFAM" id="SSF53448">
    <property type="entry name" value="Nucleotide-diphospho-sugar transferases"/>
    <property type="match status" value="1"/>
</dbReference>
<reference evidence="6 7" key="1">
    <citation type="submission" date="2020-10" db="EMBL/GenBank/DDBJ databases">
        <title>Blautia liquoris sp.nov., isolated from the mud in a fermentation cellar used for the production of Chinese strong-flavoured liquor.</title>
        <authorList>
            <person name="Lu L."/>
        </authorList>
    </citation>
    <scope>NUCLEOTIDE SEQUENCE [LARGE SCALE GENOMIC DNA]</scope>
    <source>
        <strain evidence="6 7">LZLJ-3</strain>
    </source>
</reference>
<keyword evidence="7" id="KW-1185">Reference proteome</keyword>
<gene>
    <name evidence="6" type="ORF">INP51_12885</name>
</gene>